<dbReference type="InterPro" id="IPR036779">
    <property type="entry name" value="LysM_dom_sf"/>
</dbReference>
<evidence type="ECO:0000313" key="5">
    <source>
        <dbReference type="Proteomes" id="UP000189796"/>
    </source>
</evidence>
<sequence>MSRVVELLCSRRAPHVAVLALISIGFGGCSADMSTRLSQNPFSNPFDSQPEATGSVPAPAVERRELPQYSRPQSQYQSQALPPPIAAPQSYPTASSGVSGGGRGLASYEPPKHPIESTGTVAPRSVAAVHGPAQGTTIIVGTSDTLETLARRYNVSSAAILQANGYKGPRALSPGQQLIIPHQTAGVAALAPALAAPASKPVAAVRAAPSIHFVNRGDTLLSIARHNHVSVAQLAKANNLKPTAKLKLGAKLTVPGAKTAAVAPAVPVAVAAAQPAAALTPPATKTAAAAGGPQQTARLAQATMKVEDAPAEAPVKASEATGALPTFRWPVRGKVITSYGAKTNGKANDGINLAVPEGTPVKAAEDGVVAYSGNELKGYGNLVLIRHANGYVTAYAHASELLVKRGDTIKRGQVIAKSGQSGEVGSPQLHFEIRKGSTPVDPLQFLNGA</sequence>
<dbReference type="InterPro" id="IPR018392">
    <property type="entry name" value="LysM"/>
</dbReference>
<dbReference type="OrthoDB" id="9795421at2"/>
<organism evidence="4 5">
    <name type="scientific">Bradyrhizobium erythrophlei</name>
    <dbReference type="NCBI Taxonomy" id="1437360"/>
    <lineage>
        <taxon>Bacteria</taxon>
        <taxon>Pseudomonadati</taxon>
        <taxon>Pseudomonadota</taxon>
        <taxon>Alphaproteobacteria</taxon>
        <taxon>Hyphomicrobiales</taxon>
        <taxon>Nitrobacteraceae</taxon>
        <taxon>Bradyrhizobium</taxon>
    </lineage>
</organism>
<dbReference type="Proteomes" id="UP000189796">
    <property type="component" value="Chromosome I"/>
</dbReference>
<dbReference type="RefSeq" id="WP_079603321.1">
    <property type="nucleotide sequence ID" value="NZ_LT670817.1"/>
</dbReference>
<gene>
    <name evidence="4" type="ORF">SAMN05443248_4544</name>
</gene>
<dbReference type="Pfam" id="PF01476">
    <property type="entry name" value="LysM"/>
    <property type="match status" value="2"/>
</dbReference>
<keyword evidence="4" id="KW-0378">Hydrolase</keyword>
<dbReference type="PROSITE" id="PS51782">
    <property type="entry name" value="LYSM"/>
    <property type="match status" value="2"/>
</dbReference>
<dbReference type="SMART" id="SM00257">
    <property type="entry name" value="LysM"/>
    <property type="match status" value="2"/>
</dbReference>
<dbReference type="PANTHER" id="PTHR21666">
    <property type="entry name" value="PEPTIDASE-RELATED"/>
    <property type="match status" value="1"/>
</dbReference>
<evidence type="ECO:0000256" key="1">
    <source>
        <dbReference type="ARBA" id="ARBA00038420"/>
    </source>
</evidence>
<dbReference type="AlphaFoldDB" id="A0A1M5SAS0"/>
<dbReference type="PROSITE" id="PS51257">
    <property type="entry name" value="PROKAR_LIPOPROTEIN"/>
    <property type="match status" value="1"/>
</dbReference>
<dbReference type="CDD" id="cd12797">
    <property type="entry name" value="M23_peptidase"/>
    <property type="match status" value="1"/>
</dbReference>
<accession>A0A1M5SAS0</accession>
<dbReference type="InterPro" id="IPR016047">
    <property type="entry name" value="M23ase_b-sheet_dom"/>
</dbReference>
<dbReference type="SUPFAM" id="SSF54106">
    <property type="entry name" value="LysM domain"/>
    <property type="match status" value="1"/>
</dbReference>
<dbReference type="InterPro" id="IPR011055">
    <property type="entry name" value="Dup_hybrid_motif"/>
</dbReference>
<reference evidence="4 5" key="1">
    <citation type="submission" date="2016-11" db="EMBL/GenBank/DDBJ databases">
        <authorList>
            <person name="Jaros S."/>
            <person name="Januszkiewicz K."/>
            <person name="Wedrychowicz H."/>
        </authorList>
    </citation>
    <scope>NUCLEOTIDE SEQUENCE [LARGE SCALE GENOMIC DNA]</scope>
    <source>
        <strain evidence="4 5">GAS138</strain>
    </source>
</reference>
<dbReference type="InterPro" id="IPR050570">
    <property type="entry name" value="Cell_wall_metabolism_enzyme"/>
</dbReference>
<name>A0A1M5SAS0_9BRAD</name>
<feature type="region of interest" description="Disordered" evidence="2">
    <location>
        <begin position="67"/>
        <end position="117"/>
    </location>
</feature>
<feature type="domain" description="LysM" evidence="3">
    <location>
        <begin position="210"/>
        <end position="254"/>
    </location>
</feature>
<dbReference type="CDD" id="cd00118">
    <property type="entry name" value="LysM"/>
    <property type="match status" value="2"/>
</dbReference>
<dbReference type="SUPFAM" id="SSF51261">
    <property type="entry name" value="Duplicated hybrid motif"/>
    <property type="match status" value="1"/>
</dbReference>
<evidence type="ECO:0000313" key="4">
    <source>
        <dbReference type="EMBL" id="SHH35732.1"/>
    </source>
</evidence>
<dbReference type="GO" id="GO:0004222">
    <property type="term" value="F:metalloendopeptidase activity"/>
    <property type="evidence" value="ECO:0007669"/>
    <property type="project" value="TreeGrafter"/>
</dbReference>
<proteinExistence type="inferred from homology"/>
<dbReference type="Gene3D" id="3.10.350.10">
    <property type="entry name" value="LysM domain"/>
    <property type="match status" value="2"/>
</dbReference>
<dbReference type="Gene3D" id="2.70.70.10">
    <property type="entry name" value="Glucose Permease (Domain IIA)"/>
    <property type="match status" value="1"/>
</dbReference>
<dbReference type="Pfam" id="PF01551">
    <property type="entry name" value="Peptidase_M23"/>
    <property type="match status" value="1"/>
</dbReference>
<comment type="similarity">
    <text evidence="1">Belongs to the E.coli NlpD/Haemophilus LppB family.</text>
</comment>
<dbReference type="PANTHER" id="PTHR21666:SF263">
    <property type="entry name" value="MUREIN HYDROLASE ACTIVATOR NLPD"/>
    <property type="match status" value="1"/>
</dbReference>
<feature type="compositionally biased region" description="Low complexity" evidence="2">
    <location>
        <begin position="67"/>
        <end position="79"/>
    </location>
</feature>
<protein>
    <submittedName>
        <fullName evidence="4">Murein DD-endopeptidase MepM and murein hydrolase activator NlpD, contain LysM domain</fullName>
    </submittedName>
</protein>
<evidence type="ECO:0000259" key="3">
    <source>
        <dbReference type="PROSITE" id="PS51782"/>
    </source>
</evidence>
<dbReference type="EMBL" id="LT670817">
    <property type="protein sequence ID" value="SHH35732.1"/>
    <property type="molecule type" value="Genomic_DNA"/>
</dbReference>
<evidence type="ECO:0000256" key="2">
    <source>
        <dbReference type="SAM" id="MobiDB-lite"/>
    </source>
</evidence>
<feature type="domain" description="LysM" evidence="3">
    <location>
        <begin position="136"/>
        <end position="180"/>
    </location>
</feature>